<sequence length="131" mass="15619">MGCRSAVKFTAKEGCDRGQLETTTSSSVRCTEVNDFFTEAKRLLLRQLGKKRAGEEEEEEEEEKEEEKDIEEEKVRTRRRPIEEEEEEEEEKKEEDNTSQWLEYKNSINLYISDVARRRTNYQEELSSLER</sequence>
<protein>
    <submittedName>
        <fullName evidence="2">Uncharacterized protein</fullName>
    </submittedName>
</protein>
<dbReference type="AlphaFoldDB" id="A0A834JM58"/>
<dbReference type="EMBL" id="JACSDY010000024">
    <property type="protein sequence ID" value="KAF7389622.1"/>
    <property type="molecule type" value="Genomic_DNA"/>
</dbReference>
<gene>
    <name evidence="2" type="ORF">H0235_018106</name>
</gene>
<name>A0A834JM58_VESPE</name>
<evidence type="ECO:0000313" key="2">
    <source>
        <dbReference type="EMBL" id="KAF7389622.1"/>
    </source>
</evidence>
<reference evidence="2" key="1">
    <citation type="journal article" date="2020" name="G3 (Bethesda)">
        <title>High-Quality Assemblies for Three Invasive Social Wasps from the &lt;i&gt;Vespula&lt;/i&gt; Genus.</title>
        <authorList>
            <person name="Harrop T.W.R."/>
            <person name="Guhlin J."/>
            <person name="McLaughlin G.M."/>
            <person name="Permina E."/>
            <person name="Stockwell P."/>
            <person name="Gilligan J."/>
            <person name="Le Lec M.F."/>
            <person name="Gruber M.A.M."/>
            <person name="Quinn O."/>
            <person name="Lovegrove M."/>
            <person name="Duncan E.J."/>
            <person name="Remnant E.J."/>
            <person name="Van Eeckhoven J."/>
            <person name="Graham B."/>
            <person name="Knapp R.A."/>
            <person name="Langford K.W."/>
            <person name="Kronenberg Z."/>
            <person name="Press M.O."/>
            <person name="Eacker S.M."/>
            <person name="Wilson-Rankin E.E."/>
            <person name="Purcell J."/>
            <person name="Lester P.J."/>
            <person name="Dearden P.K."/>
        </authorList>
    </citation>
    <scope>NUCLEOTIDE SEQUENCE</scope>
    <source>
        <strain evidence="2">Volc-1</strain>
    </source>
</reference>
<proteinExistence type="predicted"/>
<feature type="compositionally biased region" description="Acidic residues" evidence="1">
    <location>
        <begin position="83"/>
        <end position="93"/>
    </location>
</feature>
<keyword evidence="3" id="KW-1185">Reference proteome</keyword>
<organism evidence="2 3">
    <name type="scientific">Vespula pensylvanica</name>
    <name type="common">Western yellow jacket</name>
    <name type="synonym">Wasp</name>
    <dbReference type="NCBI Taxonomy" id="30213"/>
    <lineage>
        <taxon>Eukaryota</taxon>
        <taxon>Metazoa</taxon>
        <taxon>Ecdysozoa</taxon>
        <taxon>Arthropoda</taxon>
        <taxon>Hexapoda</taxon>
        <taxon>Insecta</taxon>
        <taxon>Pterygota</taxon>
        <taxon>Neoptera</taxon>
        <taxon>Endopterygota</taxon>
        <taxon>Hymenoptera</taxon>
        <taxon>Apocrita</taxon>
        <taxon>Aculeata</taxon>
        <taxon>Vespoidea</taxon>
        <taxon>Vespidae</taxon>
        <taxon>Vespinae</taxon>
        <taxon>Vespula</taxon>
    </lineage>
</organism>
<dbReference type="Proteomes" id="UP000600918">
    <property type="component" value="Unassembled WGS sequence"/>
</dbReference>
<evidence type="ECO:0000313" key="3">
    <source>
        <dbReference type="Proteomes" id="UP000600918"/>
    </source>
</evidence>
<accession>A0A834JM58</accession>
<comment type="caution">
    <text evidence="2">The sequence shown here is derived from an EMBL/GenBank/DDBJ whole genome shotgun (WGS) entry which is preliminary data.</text>
</comment>
<feature type="region of interest" description="Disordered" evidence="1">
    <location>
        <begin position="49"/>
        <end position="100"/>
    </location>
</feature>
<evidence type="ECO:0000256" key="1">
    <source>
        <dbReference type="SAM" id="MobiDB-lite"/>
    </source>
</evidence>
<feature type="compositionally biased region" description="Acidic residues" evidence="1">
    <location>
        <begin position="55"/>
        <end position="72"/>
    </location>
</feature>